<sequence length="834" mass="92253">MSNQLPFYLRGRLEGEREHDRFGDVILSGDINGDGLDEWIISASTATYMEDEDGVNPIPHYYMGKVYIYSYDLKLIYTLSGDHYGDCFGSALGLADINGDGNLEIIIGAPRASSSSLLECGKVFIYSGRTGQLLSKLEGDENYARLGAALAVLDWNRDGIPDIAVSSHNLDPNGADRDGRVTVFSGRDNSILEQWNGSSQEGFGLSLAAGDVDGNGQDELIISAPRFSDPGLTHNGRVLVYTTGRAVLYESKGKRSYDEHGSKLAVFDMDEDGIPDLLIGSPKAGGEYTRGGAVTVFSLIQNKIIMEKEGWFGLQELGTDLLPYRRSGGLPTVLAGSRVGAVYLLDLNGKLIHEFNGDEAEIFGQSLSVIYGEEETRIAVGAVSALNKNCFLAGAVYFLTTASPAEVDHEPIQDIELTDSESLTSSLLTSPKKILLTTYWYLPHVGGVDVYVRLLKSELERRGHHVDVLAHHPDMAHYYMVDGEKIVNKWKIKSVVYDQVIRFYQNYLAHVDPWVRYRDIERYCFELAAVLFDLEQYDIIHTQDIISTRALSRVKPASTALVATIHGLLAKEHVFAGNIESKDSLAWKYVADEEYYGCVSADATILPTEWLRKEMSQFAVPSGLFNIIPYGLDVDEFTRRTTLPLAQPVVKKGSFIICCPARLVPVKGHHTLIRALGRISSDIHWHCWLLGDGIIRTEVENWVQEAGLTDRISLLGDRNDVPALLKQSDVMVLPSLQDNLPFSIMEAQLAGIPVIASNAGGIPEMILHGKTGLLFDTENDQQLAQQLTRIINDPNLRATLSKQGMEWANKQWSVDTLLERTLSVYDQALKKVRG</sequence>
<proteinExistence type="predicted"/>
<dbReference type="PRINTS" id="PR01185">
    <property type="entry name" value="INTEGRINA"/>
</dbReference>
<dbReference type="SUPFAM" id="SSF53756">
    <property type="entry name" value="UDP-Glycosyltransferase/glycogen phosphorylase"/>
    <property type="match status" value="1"/>
</dbReference>
<keyword evidence="2" id="KW-0677">Repeat</keyword>
<accession>A0ABW3S0H6</accession>
<dbReference type="EC" id="2.4.-.-" evidence="6"/>
<dbReference type="InterPro" id="IPR028994">
    <property type="entry name" value="Integrin_alpha_N"/>
</dbReference>
<organism evidence="6 7">
    <name type="scientific">Paenibacillus puldeungensis</name>
    <dbReference type="NCBI Taxonomy" id="696536"/>
    <lineage>
        <taxon>Bacteria</taxon>
        <taxon>Bacillati</taxon>
        <taxon>Bacillota</taxon>
        <taxon>Bacilli</taxon>
        <taxon>Bacillales</taxon>
        <taxon>Paenibacillaceae</taxon>
        <taxon>Paenibacillus</taxon>
    </lineage>
</organism>
<dbReference type="InterPro" id="IPR000413">
    <property type="entry name" value="Integrin_alpha"/>
</dbReference>
<keyword evidence="1" id="KW-0732">Signal</keyword>
<dbReference type="EMBL" id="JBHTLM010000015">
    <property type="protein sequence ID" value="MFD1178273.1"/>
    <property type="molecule type" value="Genomic_DNA"/>
</dbReference>
<comment type="caution">
    <text evidence="6">The sequence shown here is derived from an EMBL/GenBank/DDBJ whole genome shotgun (WGS) entry which is preliminary data.</text>
</comment>
<reference evidence="7" key="1">
    <citation type="journal article" date="2019" name="Int. J. Syst. Evol. Microbiol.">
        <title>The Global Catalogue of Microorganisms (GCM) 10K type strain sequencing project: providing services to taxonomists for standard genome sequencing and annotation.</title>
        <authorList>
            <consortium name="The Broad Institute Genomics Platform"/>
            <consortium name="The Broad Institute Genome Sequencing Center for Infectious Disease"/>
            <person name="Wu L."/>
            <person name="Ma J."/>
        </authorList>
    </citation>
    <scope>NUCLEOTIDE SEQUENCE [LARGE SCALE GENOMIC DNA]</scope>
    <source>
        <strain evidence="7">CCUG 59189</strain>
    </source>
</reference>
<dbReference type="GO" id="GO:0016757">
    <property type="term" value="F:glycosyltransferase activity"/>
    <property type="evidence" value="ECO:0007669"/>
    <property type="project" value="UniProtKB-KW"/>
</dbReference>
<evidence type="ECO:0000256" key="2">
    <source>
        <dbReference type="ARBA" id="ARBA00022737"/>
    </source>
</evidence>
<dbReference type="PANTHER" id="PTHR45947">
    <property type="entry name" value="SULFOQUINOVOSYL TRANSFERASE SQD2"/>
    <property type="match status" value="1"/>
</dbReference>
<dbReference type="InterPro" id="IPR013517">
    <property type="entry name" value="FG-GAP"/>
</dbReference>
<dbReference type="PANTHER" id="PTHR45947:SF3">
    <property type="entry name" value="SULFOQUINOVOSYL TRANSFERASE SQD2"/>
    <property type="match status" value="1"/>
</dbReference>
<keyword evidence="3" id="KW-0325">Glycoprotein</keyword>
<dbReference type="Pfam" id="PF00534">
    <property type="entry name" value="Glycos_transf_1"/>
    <property type="match status" value="1"/>
</dbReference>
<dbReference type="RefSeq" id="WP_379320715.1">
    <property type="nucleotide sequence ID" value="NZ_JBHTLM010000015.1"/>
</dbReference>
<evidence type="ECO:0000256" key="3">
    <source>
        <dbReference type="ARBA" id="ARBA00023180"/>
    </source>
</evidence>
<dbReference type="InterPro" id="IPR013519">
    <property type="entry name" value="Int_alpha_beta-p"/>
</dbReference>
<dbReference type="InterPro" id="IPR028098">
    <property type="entry name" value="Glyco_trans_4-like_N"/>
</dbReference>
<dbReference type="InterPro" id="IPR001296">
    <property type="entry name" value="Glyco_trans_1"/>
</dbReference>
<evidence type="ECO:0000313" key="7">
    <source>
        <dbReference type="Proteomes" id="UP001597262"/>
    </source>
</evidence>
<keyword evidence="7" id="KW-1185">Reference proteome</keyword>
<dbReference type="PROSITE" id="PS51470">
    <property type="entry name" value="FG_GAP"/>
    <property type="match status" value="3"/>
</dbReference>
<feature type="domain" description="Glycosyltransferase subfamily 4-like N-terminal" evidence="5">
    <location>
        <begin position="445"/>
        <end position="635"/>
    </location>
</feature>
<evidence type="ECO:0000259" key="5">
    <source>
        <dbReference type="Pfam" id="PF13439"/>
    </source>
</evidence>
<dbReference type="Gene3D" id="2.130.10.130">
    <property type="entry name" value="Integrin alpha, N-terminal"/>
    <property type="match status" value="2"/>
</dbReference>
<dbReference type="CDD" id="cd03801">
    <property type="entry name" value="GT4_PimA-like"/>
    <property type="match status" value="1"/>
</dbReference>
<dbReference type="Pfam" id="PF01839">
    <property type="entry name" value="FG-GAP"/>
    <property type="match status" value="3"/>
</dbReference>
<evidence type="ECO:0000313" key="6">
    <source>
        <dbReference type="EMBL" id="MFD1178273.1"/>
    </source>
</evidence>
<feature type="domain" description="Glycosyl transferase family 1" evidence="4">
    <location>
        <begin position="650"/>
        <end position="806"/>
    </location>
</feature>
<dbReference type="SMART" id="SM00191">
    <property type="entry name" value="Int_alpha"/>
    <property type="match status" value="5"/>
</dbReference>
<keyword evidence="6" id="KW-0328">Glycosyltransferase</keyword>
<name>A0ABW3S0H6_9BACL</name>
<dbReference type="Pfam" id="PF13439">
    <property type="entry name" value="Glyco_transf_4"/>
    <property type="match status" value="1"/>
</dbReference>
<evidence type="ECO:0000259" key="4">
    <source>
        <dbReference type="Pfam" id="PF00534"/>
    </source>
</evidence>
<dbReference type="Gene3D" id="3.40.50.2000">
    <property type="entry name" value="Glycogen Phosphorylase B"/>
    <property type="match status" value="2"/>
</dbReference>
<dbReference type="Proteomes" id="UP001597262">
    <property type="component" value="Unassembled WGS sequence"/>
</dbReference>
<dbReference type="SUPFAM" id="SSF69318">
    <property type="entry name" value="Integrin alpha N-terminal domain"/>
    <property type="match status" value="1"/>
</dbReference>
<dbReference type="InterPro" id="IPR050194">
    <property type="entry name" value="Glycosyltransferase_grp1"/>
</dbReference>
<protein>
    <submittedName>
        <fullName evidence="6">Glycosyltransferase</fullName>
        <ecNumber evidence="6">2.4.-.-</ecNumber>
    </submittedName>
</protein>
<gene>
    <name evidence="6" type="ORF">ACFQ3W_18515</name>
</gene>
<keyword evidence="6" id="KW-0808">Transferase</keyword>
<evidence type="ECO:0000256" key="1">
    <source>
        <dbReference type="ARBA" id="ARBA00022729"/>
    </source>
</evidence>